<proteinExistence type="predicted"/>
<dbReference type="RefSeq" id="WP_172177719.1">
    <property type="nucleotide sequence ID" value="NZ_CASGIA010000055.1"/>
</dbReference>
<dbReference type="GeneID" id="82158648"/>
<dbReference type="Proteomes" id="UP001193734">
    <property type="component" value="Unassembled WGS sequence"/>
</dbReference>
<protein>
    <submittedName>
        <fullName evidence="1">DUF4290 domain-containing protein</fullName>
    </submittedName>
</protein>
<dbReference type="Pfam" id="PF14123">
    <property type="entry name" value="DUF4290"/>
    <property type="match status" value="1"/>
</dbReference>
<name>A0ABX2B0Z0_9BACT</name>
<dbReference type="EMBL" id="JABKKE010000030">
    <property type="protein sequence ID" value="NPE15183.1"/>
    <property type="molecule type" value="Genomic_DNA"/>
</dbReference>
<gene>
    <name evidence="1" type="ORF">HPS55_12800</name>
</gene>
<organism evidence="1 2">
    <name type="scientific">Xylanibacter rodentium</name>
    <dbReference type="NCBI Taxonomy" id="2736289"/>
    <lineage>
        <taxon>Bacteria</taxon>
        <taxon>Pseudomonadati</taxon>
        <taxon>Bacteroidota</taxon>
        <taxon>Bacteroidia</taxon>
        <taxon>Bacteroidales</taxon>
        <taxon>Prevotellaceae</taxon>
        <taxon>Xylanibacter</taxon>
    </lineage>
</organism>
<keyword evidence="2" id="KW-1185">Reference proteome</keyword>
<dbReference type="InterPro" id="IPR025632">
    <property type="entry name" value="DUF4290"/>
</dbReference>
<comment type="caution">
    <text evidence="1">The sequence shown here is derived from an EMBL/GenBank/DDBJ whole genome shotgun (WGS) entry which is preliminary data.</text>
</comment>
<evidence type="ECO:0000313" key="1">
    <source>
        <dbReference type="EMBL" id="NPE15183.1"/>
    </source>
</evidence>
<reference evidence="1 2" key="1">
    <citation type="submission" date="2020-05" db="EMBL/GenBank/DDBJ databases">
        <title>Distinct polysaccharide utilization as determinants for interspecies competition between intestinal Prevotella spp.</title>
        <authorList>
            <person name="Galvez E.J.C."/>
            <person name="Iljazovic A."/>
            <person name="Strowig T."/>
        </authorList>
    </citation>
    <scope>NUCLEOTIDE SEQUENCE [LARGE SCALE GENOMIC DNA]</scope>
    <source>
        <strain evidence="1 2">PROD</strain>
    </source>
</reference>
<evidence type="ECO:0000313" key="2">
    <source>
        <dbReference type="Proteomes" id="UP001193734"/>
    </source>
</evidence>
<sequence length="203" mass="23963">MEITGLDYNTQREPLMMPEYGREIQKMVDYAVALPTREERQSCAESIVRMMGTKVTQQHENSDFEHTLWDHLYLMSHKKLDIEWPYDMSEAEKILAKPEPMKLPGKGDRVQLRHYGHLMEEIFRRLKEMPEGEERDELTRIAANQMKRDLATWGHGSMDDERVASDLANYTDGKIQLDLSTFRFERPVIQSETGDMQRKKKRK</sequence>
<accession>A0ABX2B0Z0</accession>